<protein>
    <recommendedName>
        <fullName evidence="6">Complex 1 LYR protein domain-containing protein</fullName>
    </recommendedName>
</protein>
<dbReference type="GO" id="GO:0005739">
    <property type="term" value="C:mitochondrion"/>
    <property type="evidence" value="ECO:0000318"/>
    <property type="project" value="GO_Central"/>
</dbReference>
<keyword evidence="3" id="KW-0143">Chaperone</keyword>
<evidence type="ECO:0000256" key="1">
    <source>
        <dbReference type="ARBA" id="ARBA00004305"/>
    </source>
</evidence>
<evidence type="ECO:0000313" key="7">
    <source>
        <dbReference type="Ensembl" id="ENSECAP00000055877.1"/>
    </source>
</evidence>
<dbReference type="PANTHER" id="PTHR47046">
    <property type="entry name" value="SUCCINATE DEHYDROGENASE ASSEMBLY FACTOR 1, MITOCHONDRIAL"/>
    <property type="match status" value="1"/>
</dbReference>
<name>A0A9L0R0F7_HORSE</name>
<sequence>MTKTRVCLSSLSRAAAPWGTQGFQPLAPCSPTTQELGQGPSPLPTQNLRVRAPSPLLLRDPRTVPSRTQIPGEAGQPASRSAPYAQPCDVTAATANGARGRGRREAGGGAVGARGAEVLAASLLHLAQRHGATVGAASSARHPGPAAAMSRPSRLQRQVLSLYRELLRAARGKPGAEARVRAEFRQHACLPRSDVLRIEYLYRRGRRQLQLLRSGHATAMGAFVRPRGPTEEPRDARVPGTPPEDGNSPRSPPDSMGSPETPPDGR</sequence>
<evidence type="ECO:0000259" key="6">
    <source>
        <dbReference type="Pfam" id="PF05347"/>
    </source>
</evidence>
<evidence type="ECO:0000256" key="5">
    <source>
        <dbReference type="SAM" id="MobiDB-lite"/>
    </source>
</evidence>
<evidence type="ECO:0000256" key="2">
    <source>
        <dbReference type="ARBA" id="ARBA00023128"/>
    </source>
</evidence>
<proteinExistence type="inferred from homology"/>
<accession>A0A9L0R0F7</accession>
<feature type="region of interest" description="Disordered" evidence="5">
    <location>
        <begin position="19"/>
        <end position="84"/>
    </location>
</feature>
<dbReference type="AlphaFoldDB" id="A0A9L0R0F7"/>
<comment type="similarity">
    <text evidence="4">Belongs to the complex I LYR family. SDHAF1 subfamily.</text>
</comment>
<dbReference type="InterPro" id="IPR045295">
    <property type="entry name" value="Complex1_LYR_SDHAF1_LYRM8"/>
</dbReference>
<feature type="region of interest" description="Disordered" evidence="5">
    <location>
        <begin position="220"/>
        <end position="266"/>
    </location>
</feature>
<evidence type="ECO:0000313" key="8">
    <source>
        <dbReference type="Proteomes" id="UP000002281"/>
    </source>
</evidence>
<dbReference type="Ensembl" id="ENSECAT00000080649.1">
    <property type="protein sequence ID" value="ENSECAP00000075819.1"/>
    <property type="gene ID" value="ENSECAG00000048583.1"/>
</dbReference>
<evidence type="ECO:0000256" key="4">
    <source>
        <dbReference type="ARBA" id="ARBA00025715"/>
    </source>
</evidence>
<dbReference type="InterPro" id="IPR008011">
    <property type="entry name" value="Complex1_LYR_dom"/>
</dbReference>
<evidence type="ECO:0000256" key="3">
    <source>
        <dbReference type="ARBA" id="ARBA00023186"/>
    </source>
</evidence>
<dbReference type="Proteomes" id="UP000002281">
    <property type="component" value="Chromosome 10"/>
</dbReference>
<dbReference type="GO" id="GO:0005759">
    <property type="term" value="C:mitochondrial matrix"/>
    <property type="evidence" value="ECO:0007669"/>
    <property type="project" value="UniProtKB-SubCell"/>
</dbReference>
<dbReference type="InterPro" id="IPR052687">
    <property type="entry name" value="SDHAF1"/>
</dbReference>
<dbReference type="Ensembl" id="ENSECAT00000111206.1">
    <property type="protein sequence ID" value="ENSECAP00000079918.1"/>
    <property type="gene ID" value="ENSECAG00000048583.1"/>
</dbReference>
<keyword evidence="2" id="KW-0496">Mitochondrion</keyword>
<dbReference type="Ensembl" id="ENSECAT00000138225.1">
    <property type="protein sequence ID" value="ENSECAP00000055877.1"/>
    <property type="gene ID" value="ENSECAG00000048583.1"/>
</dbReference>
<feature type="compositionally biased region" description="Basic and acidic residues" evidence="5">
    <location>
        <begin position="228"/>
        <end position="237"/>
    </location>
</feature>
<feature type="domain" description="Complex 1 LYR protein" evidence="6">
    <location>
        <begin position="157"/>
        <end position="210"/>
    </location>
</feature>
<reference evidence="7" key="2">
    <citation type="submission" date="2025-05" db="UniProtKB">
        <authorList>
            <consortium name="Ensembl"/>
        </authorList>
    </citation>
    <scope>IDENTIFICATION</scope>
    <source>
        <strain evidence="7">Thoroughbred</strain>
    </source>
</reference>
<dbReference type="GeneTree" id="ENSGT00940000157289"/>
<organism evidence="7 8">
    <name type="scientific">Equus caballus</name>
    <name type="common">Horse</name>
    <dbReference type="NCBI Taxonomy" id="9796"/>
    <lineage>
        <taxon>Eukaryota</taxon>
        <taxon>Metazoa</taxon>
        <taxon>Chordata</taxon>
        <taxon>Craniata</taxon>
        <taxon>Vertebrata</taxon>
        <taxon>Euteleostomi</taxon>
        <taxon>Mammalia</taxon>
        <taxon>Eutheria</taxon>
        <taxon>Laurasiatheria</taxon>
        <taxon>Perissodactyla</taxon>
        <taxon>Equidae</taxon>
        <taxon>Equus</taxon>
    </lineage>
</organism>
<dbReference type="Pfam" id="PF05347">
    <property type="entry name" value="Complex1_LYR"/>
    <property type="match status" value="1"/>
</dbReference>
<reference evidence="7 8" key="1">
    <citation type="journal article" date="2009" name="Science">
        <title>Genome sequence, comparative analysis, and population genetics of the domestic horse.</title>
        <authorList>
            <consortium name="Broad Institute Genome Sequencing Platform"/>
            <consortium name="Broad Institute Whole Genome Assembly Team"/>
            <person name="Wade C.M."/>
            <person name="Giulotto E."/>
            <person name="Sigurdsson S."/>
            <person name="Zoli M."/>
            <person name="Gnerre S."/>
            <person name="Imsland F."/>
            <person name="Lear T.L."/>
            <person name="Adelson D.L."/>
            <person name="Bailey E."/>
            <person name="Bellone R.R."/>
            <person name="Bloecker H."/>
            <person name="Distl O."/>
            <person name="Edgar R.C."/>
            <person name="Garber M."/>
            <person name="Leeb T."/>
            <person name="Mauceli E."/>
            <person name="MacLeod J.N."/>
            <person name="Penedo M.C.T."/>
            <person name="Raison J.M."/>
            <person name="Sharpe T."/>
            <person name="Vogel J."/>
            <person name="Andersson L."/>
            <person name="Antczak D.F."/>
            <person name="Biagi T."/>
            <person name="Binns M.M."/>
            <person name="Chowdhary B.P."/>
            <person name="Coleman S.J."/>
            <person name="Della Valle G."/>
            <person name="Fryc S."/>
            <person name="Guerin G."/>
            <person name="Hasegawa T."/>
            <person name="Hill E.W."/>
            <person name="Jurka J."/>
            <person name="Kiialainen A."/>
            <person name="Lindgren G."/>
            <person name="Liu J."/>
            <person name="Magnani E."/>
            <person name="Mickelson J.R."/>
            <person name="Murray J."/>
            <person name="Nergadze S.G."/>
            <person name="Onofrio R."/>
            <person name="Pedroni S."/>
            <person name="Piras M.F."/>
            <person name="Raudsepp T."/>
            <person name="Rocchi M."/>
            <person name="Roeed K.H."/>
            <person name="Ryder O.A."/>
            <person name="Searle S."/>
            <person name="Skow L."/>
            <person name="Swinburne J.E."/>
            <person name="Syvaenen A.C."/>
            <person name="Tozaki T."/>
            <person name="Valberg S.J."/>
            <person name="Vaudin M."/>
            <person name="White J.R."/>
            <person name="Zody M.C."/>
            <person name="Lander E.S."/>
            <person name="Lindblad-Toh K."/>
        </authorList>
    </citation>
    <scope>NUCLEOTIDE SEQUENCE [LARGE SCALE GENOMIC DNA]</scope>
    <source>
        <strain evidence="7 8">Thoroughbred</strain>
    </source>
</reference>
<comment type="subcellular location">
    <subcellularLocation>
        <location evidence="1">Mitochondrion matrix</location>
    </subcellularLocation>
</comment>
<dbReference type="PANTHER" id="PTHR47046:SF1">
    <property type="entry name" value="SUCCINATE DEHYDROGENASE ASSEMBLY FACTOR 1, MITOCHONDRIAL"/>
    <property type="match status" value="1"/>
</dbReference>
<dbReference type="GO" id="GO:0034553">
    <property type="term" value="P:mitochondrial respiratory chain complex II assembly"/>
    <property type="evidence" value="ECO:0000318"/>
    <property type="project" value="GO_Central"/>
</dbReference>
<keyword evidence="8" id="KW-1185">Reference proteome</keyword>
<dbReference type="CDD" id="cd20268">
    <property type="entry name" value="Complex1_LYR_SDHAF1_LYRM8"/>
    <property type="match status" value="1"/>
</dbReference>